<gene>
    <name evidence="4" type="ORF">PHATRDRAFT_41071</name>
</gene>
<keyword evidence="2" id="KW-0732">Signal</keyword>
<dbReference type="AlphaFoldDB" id="B7GD76"/>
<dbReference type="SUPFAM" id="SSF53335">
    <property type="entry name" value="S-adenosyl-L-methionine-dependent methyltransferases"/>
    <property type="match status" value="1"/>
</dbReference>
<reference evidence="5" key="2">
    <citation type="submission" date="2008-08" db="EMBL/GenBank/DDBJ databases">
        <authorList>
            <consortium name="Diatom Consortium"/>
            <person name="Grigoriev I."/>
            <person name="Grimwood J."/>
            <person name="Kuo A."/>
            <person name="Otillar R.P."/>
            <person name="Salamov A."/>
            <person name="Detter J.C."/>
            <person name="Lindquist E."/>
            <person name="Shapiro H."/>
            <person name="Lucas S."/>
            <person name="Glavina del Rio T."/>
            <person name="Pitluck S."/>
            <person name="Rokhsar D."/>
            <person name="Bowler C."/>
        </authorList>
    </citation>
    <scope>GENOME REANNOTATION</scope>
    <source>
        <strain evidence="5">CCAP 1055/1</strain>
    </source>
</reference>
<feature type="domain" description="Methyltransferase" evidence="3">
    <location>
        <begin position="106"/>
        <end position="212"/>
    </location>
</feature>
<organism evidence="4 5">
    <name type="scientific">Phaeodactylum tricornutum (strain CCAP 1055/1)</name>
    <dbReference type="NCBI Taxonomy" id="556484"/>
    <lineage>
        <taxon>Eukaryota</taxon>
        <taxon>Sar</taxon>
        <taxon>Stramenopiles</taxon>
        <taxon>Ochrophyta</taxon>
        <taxon>Bacillariophyta</taxon>
        <taxon>Bacillariophyceae</taxon>
        <taxon>Bacillariophycidae</taxon>
        <taxon>Naviculales</taxon>
        <taxon>Phaeodactylaceae</taxon>
        <taxon>Phaeodactylum</taxon>
    </lineage>
</organism>
<dbReference type="Gene3D" id="3.40.50.150">
    <property type="entry name" value="Vaccinia Virus protein VP39"/>
    <property type="match status" value="1"/>
</dbReference>
<dbReference type="Proteomes" id="UP000000759">
    <property type="component" value="Chromosome 27"/>
</dbReference>
<dbReference type="CDD" id="cd02440">
    <property type="entry name" value="AdoMet_MTases"/>
    <property type="match status" value="1"/>
</dbReference>
<proteinExistence type="predicted"/>
<dbReference type="GeneID" id="7198953"/>
<protein>
    <recommendedName>
        <fullName evidence="3">Methyltransferase domain-containing protein</fullName>
    </recommendedName>
</protein>
<dbReference type="Pfam" id="PF13649">
    <property type="entry name" value="Methyltransf_25"/>
    <property type="match status" value="1"/>
</dbReference>
<feature type="chain" id="PRO_5002856110" description="Methyltransferase domain-containing protein" evidence="2">
    <location>
        <begin position="21"/>
        <end position="342"/>
    </location>
</feature>
<dbReference type="RefSeq" id="XP_002185004.1">
    <property type="nucleotide sequence ID" value="XM_002184968.1"/>
</dbReference>
<dbReference type="EMBL" id="CM000629">
    <property type="protein sequence ID" value="EEC43451.1"/>
    <property type="molecule type" value="Genomic_DNA"/>
</dbReference>
<dbReference type="PaxDb" id="2850-Phatr41071"/>
<dbReference type="InterPro" id="IPR029063">
    <property type="entry name" value="SAM-dependent_MTases_sf"/>
</dbReference>
<dbReference type="OMA" id="PCKIFTA"/>
<keyword evidence="5" id="KW-1185">Reference proteome</keyword>
<evidence type="ECO:0000313" key="5">
    <source>
        <dbReference type="Proteomes" id="UP000000759"/>
    </source>
</evidence>
<dbReference type="HOGENOM" id="CLU_067675_0_0_1"/>
<dbReference type="OrthoDB" id="66144at2759"/>
<dbReference type="Gene3D" id="2.20.25.110">
    <property type="entry name" value="S-adenosyl-L-methionine-dependent methyltransferases"/>
    <property type="match status" value="1"/>
</dbReference>
<evidence type="ECO:0000256" key="1">
    <source>
        <dbReference type="SAM" id="MobiDB-lite"/>
    </source>
</evidence>
<dbReference type="eggNOG" id="ENOG502S46S">
    <property type="taxonomic scope" value="Eukaryota"/>
</dbReference>
<dbReference type="InterPro" id="IPR041698">
    <property type="entry name" value="Methyltransf_25"/>
</dbReference>
<feature type="signal peptide" evidence="2">
    <location>
        <begin position="1"/>
        <end position="20"/>
    </location>
</feature>
<evidence type="ECO:0000256" key="2">
    <source>
        <dbReference type="SAM" id="SignalP"/>
    </source>
</evidence>
<dbReference type="InParanoid" id="B7GD76"/>
<dbReference type="STRING" id="556484.B7GD76"/>
<evidence type="ECO:0000313" key="4">
    <source>
        <dbReference type="EMBL" id="EEC43451.1"/>
    </source>
</evidence>
<name>B7GD76_PHATC</name>
<evidence type="ECO:0000259" key="3">
    <source>
        <dbReference type="Pfam" id="PF13649"/>
    </source>
</evidence>
<sequence>MTPSLYLPALLFFYSIKAEAWTRAARISRYNARPISTGALQAARSNGFPKKRGPQQSKASPKSDDKPIYSMPALYDLAFGYRSYEDEVTFLLQTHERCTGQTPANILEMAAGPARHALTALQLHDAVQSATCVDLSPEMAAYAKAIADEELPENRKNMFTYIVDDMRYFQLEDASQTFDTAWILLGSLQHLTKNEDVIACLTLVNRHLETGGTLIVELPHPRETFSMVECTRNGWEVPLEDENGEESGELRIVWGDEDDEFNSITQVRNFTVAMELTGVAETDKLQNVREVVPLRLFTAQEIDALARCAGFEMVEMYGSLDEEVKVDDEDLAFRLVSVLRKL</sequence>
<reference evidence="4 5" key="1">
    <citation type="journal article" date="2008" name="Nature">
        <title>The Phaeodactylum genome reveals the evolutionary history of diatom genomes.</title>
        <authorList>
            <person name="Bowler C."/>
            <person name="Allen A.E."/>
            <person name="Badger J.H."/>
            <person name="Grimwood J."/>
            <person name="Jabbari K."/>
            <person name="Kuo A."/>
            <person name="Maheswari U."/>
            <person name="Martens C."/>
            <person name="Maumus F."/>
            <person name="Otillar R.P."/>
            <person name="Rayko E."/>
            <person name="Salamov A."/>
            <person name="Vandepoele K."/>
            <person name="Beszteri B."/>
            <person name="Gruber A."/>
            <person name="Heijde M."/>
            <person name="Katinka M."/>
            <person name="Mock T."/>
            <person name="Valentin K."/>
            <person name="Verret F."/>
            <person name="Berges J.A."/>
            <person name="Brownlee C."/>
            <person name="Cadoret J.P."/>
            <person name="Chiovitti A."/>
            <person name="Choi C.J."/>
            <person name="Coesel S."/>
            <person name="De Martino A."/>
            <person name="Detter J.C."/>
            <person name="Durkin C."/>
            <person name="Falciatore A."/>
            <person name="Fournet J."/>
            <person name="Haruta M."/>
            <person name="Huysman M.J."/>
            <person name="Jenkins B.D."/>
            <person name="Jiroutova K."/>
            <person name="Jorgensen R.E."/>
            <person name="Joubert Y."/>
            <person name="Kaplan A."/>
            <person name="Kroger N."/>
            <person name="Kroth P.G."/>
            <person name="La Roche J."/>
            <person name="Lindquist E."/>
            <person name="Lommer M."/>
            <person name="Martin-Jezequel V."/>
            <person name="Lopez P.J."/>
            <person name="Lucas S."/>
            <person name="Mangogna M."/>
            <person name="McGinnis K."/>
            <person name="Medlin L.K."/>
            <person name="Montsant A."/>
            <person name="Oudot-Le Secq M.P."/>
            <person name="Napoli C."/>
            <person name="Obornik M."/>
            <person name="Parker M.S."/>
            <person name="Petit J.L."/>
            <person name="Porcel B.M."/>
            <person name="Poulsen N."/>
            <person name="Robison M."/>
            <person name="Rychlewski L."/>
            <person name="Rynearson T.A."/>
            <person name="Schmutz J."/>
            <person name="Shapiro H."/>
            <person name="Siaut M."/>
            <person name="Stanley M."/>
            <person name="Sussman M.R."/>
            <person name="Taylor A.R."/>
            <person name="Vardi A."/>
            <person name="von Dassow P."/>
            <person name="Vyverman W."/>
            <person name="Willis A."/>
            <person name="Wyrwicz L.S."/>
            <person name="Rokhsar D.S."/>
            <person name="Weissenbach J."/>
            <person name="Armbrust E.V."/>
            <person name="Green B.R."/>
            <person name="Van de Peer Y."/>
            <person name="Grigoriev I.V."/>
        </authorList>
    </citation>
    <scope>NUCLEOTIDE SEQUENCE [LARGE SCALE GENOMIC DNA]</scope>
    <source>
        <strain evidence="4 5">CCAP 1055/1</strain>
    </source>
</reference>
<dbReference type="KEGG" id="pti:PHATRDRAFT_41071"/>
<feature type="region of interest" description="Disordered" evidence="1">
    <location>
        <begin position="44"/>
        <end position="66"/>
    </location>
</feature>
<accession>B7GD76</accession>